<proteinExistence type="predicted"/>
<protein>
    <submittedName>
        <fullName evidence="1">Uncharacterized protein</fullName>
    </submittedName>
</protein>
<organism evidence="1 2">
    <name type="scientific">Pisolithus microcarpus 441</name>
    <dbReference type="NCBI Taxonomy" id="765257"/>
    <lineage>
        <taxon>Eukaryota</taxon>
        <taxon>Fungi</taxon>
        <taxon>Dikarya</taxon>
        <taxon>Basidiomycota</taxon>
        <taxon>Agaricomycotina</taxon>
        <taxon>Agaricomycetes</taxon>
        <taxon>Agaricomycetidae</taxon>
        <taxon>Boletales</taxon>
        <taxon>Sclerodermatineae</taxon>
        <taxon>Pisolithaceae</taxon>
        <taxon>Pisolithus</taxon>
    </lineage>
</organism>
<reference evidence="2" key="2">
    <citation type="submission" date="2015-01" db="EMBL/GenBank/DDBJ databases">
        <title>Evolutionary Origins and Diversification of the Mycorrhizal Mutualists.</title>
        <authorList>
            <consortium name="DOE Joint Genome Institute"/>
            <consortium name="Mycorrhizal Genomics Consortium"/>
            <person name="Kohler A."/>
            <person name="Kuo A."/>
            <person name="Nagy L.G."/>
            <person name="Floudas D."/>
            <person name="Copeland A."/>
            <person name="Barry K.W."/>
            <person name="Cichocki N."/>
            <person name="Veneault-Fourrey C."/>
            <person name="LaButti K."/>
            <person name="Lindquist E.A."/>
            <person name="Lipzen A."/>
            <person name="Lundell T."/>
            <person name="Morin E."/>
            <person name="Murat C."/>
            <person name="Riley R."/>
            <person name="Ohm R."/>
            <person name="Sun H."/>
            <person name="Tunlid A."/>
            <person name="Henrissat B."/>
            <person name="Grigoriev I.V."/>
            <person name="Hibbett D.S."/>
            <person name="Martin F."/>
        </authorList>
    </citation>
    <scope>NUCLEOTIDE SEQUENCE [LARGE SCALE GENOMIC DNA]</scope>
    <source>
        <strain evidence="2">441</strain>
    </source>
</reference>
<sequence>MSYCSLRLLCVSYGGSVAPRPWATTRYDVSISGPEDRRLLGQAPKLSFDIDSVRMFIHGYNLRMDPPLILRT</sequence>
<keyword evidence="2" id="KW-1185">Reference proteome</keyword>
<name>A0A0C9ZUX1_9AGAM</name>
<accession>A0A0C9ZUX1</accession>
<evidence type="ECO:0000313" key="2">
    <source>
        <dbReference type="Proteomes" id="UP000054018"/>
    </source>
</evidence>
<evidence type="ECO:0000313" key="1">
    <source>
        <dbReference type="EMBL" id="KIK29819.1"/>
    </source>
</evidence>
<reference evidence="1 2" key="1">
    <citation type="submission" date="2014-04" db="EMBL/GenBank/DDBJ databases">
        <authorList>
            <consortium name="DOE Joint Genome Institute"/>
            <person name="Kuo A."/>
            <person name="Kohler A."/>
            <person name="Costa M.D."/>
            <person name="Nagy L.G."/>
            <person name="Floudas D."/>
            <person name="Copeland A."/>
            <person name="Barry K.W."/>
            <person name="Cichocki N."/>
            <person name="Veneault-Fourrey C."/>
            <person name="LaButti K."/>
            <person name="Lindquist E.A."/>
            <person name="Lipzen A."/>
            <person name="Lundell T."/>
            <person name="Morin E."/>
            <person name="Murat C."/>
            <person name="Sun H."/>
            <person name="Tunlid A."/>
            <person name="Henrissat B."/>
            <person name="Grigoriev I.V."/>
            <person name="Hibbett D.S."/>
            <person name="Martin F."/>
            <person name="Nordberg H.P."/>
            <person name="Cantor M.N."/>
            <person name="Hua S.X."/>
        </authorList>
    </citation>
    <scope>NUCLEOTIDE SEQUENCE [LARGE SCALE GENOMIC DNA]</scope>
    <source>
        <strain evidence="1 2">441</strain>
    </source>
</reference>
<gene>
    <name evidence="1" type="ORF">PISMIDRAFT_671778</name>
</gene>
<dbReference type="Proteomes" id="UP000054018">
    <property type="component" value="Unassembled WGS sequence"/>
</dbReference>
<dbReference type="HOGENOM" id="CLU_2723156_0_0_1"/>
<dbReference type="EMBL" id="KN833688">
    <property type="protein sequence ID" value="KIK29819.1"/>
    <property type="molecule type" value="Genomic_DNA"/>
</dbReference>
<dbReference type="AlphaFoldDB" id="A0A0C9ZUX1"/>